<evidence type="ECO:0000256" key="4">
    <source>
        <dbReference type="ARBA" id="ARBA00022692"/>
    </source>
</evidence>
<keyword evidence="4" id="KW-0812">Transmembrane</keyword>
<keyword evidence="13" id="KW-1185">Reference proteome</keyword>
<evidence type="ECO:0000256" key="11">
    <source>
        <dbReference type="SAM" id="MobiDB-lite"/>
    </source>
</evidence>
<keyword evidence="2" id="KW-0813">Transport</keyword>
<keyword evidence="7" id="KW-1133">Transmembrane helix</keyword>
<evidence type="ECO:0000256" key="5">
    <source>
        <dbReference type="ARBA" id="ARBA00022826"/>
    </source>
</evidence>
<feature type="region of interest" description="Disordered" evidence="11">
    <location>
        <begin position="113"/>
        <end position="173"/>
    </location>
</feature>
<feature type="region of interest" description="Disordered" evidence="11">
    <location>
        <begin position="544"/>
        <end position="588"/>
    </location>
</feature>
<evidence type="ECO:0000256" key="2">
    <source>
        <dbReference type="ARBA" id="ARBA00022448"/>
    </source>
</evidence>
<proteinExistence type="predicted"/>
<organism evidence="12 13">
    <name type="scientific">Aduncisulcus paluster</name>
    <dbReference type="NCBI Taxonomy" id="2918883"/>
    <lineage>
        <taxon>Eukaryota</taxon>
        <taxon>Metamonada</taxon>
        <taxon>Carpediemonas-like organisms</taxon>
        <taxon>Aduncisulcus</taxon>
    </lineage>
</organism>
<reference evidence="12" key="1">
    <citation type="submission" date="2022-03" db="EMBL/GenBank/DDBJ databases">
        <title>Draft genome sequence of Aduncisulcus paluster, a free-living microaerophilic Fornicata.</title>
        <authorList>
            <person name="Yuyama I."/>
            <person name="Kume K."/>
            <person name="Tamura T."/>
            <person name="Inagaki Y."/>
            <person name="Hashimoto T."/>
        </authorList>
    </citation>
    <scope>NUCLEOTIDE SEQUENCE</scope>
    <source>
        <strain evidence="12">NY0171</strain>
    </source>
</reference>
<dbReference type="EMBL" id="BQXS01010890">
    <property type="protein sequence ID" value="GKT34951.1"/>
    <property type="molecule type" value="Genomic_DNA"/>
</dbReference>
<keyword evidence="9" id="KW-0472">Membrane</keyword>
<feature type="region of interest" description="Disordered" evidence="11">
    <location>
        <begin position="1"/>
        <end position="91"/>
    </location>
</feature>
<keyword evidence="3" id="KW-0633">Potassium transport</keyword>
<feature type="region of interest" description="Disordered" evidence="11">
    <location>
        <begin position="196"/>
        <end position="220"/>
    </location>
</feature>
<keyword evidence="6" id="KW-0630">Potassium</keyword>
<accession>A0ABQ5KSG3</accession>
<dbReference type="PANTHER" id="PTHR10027">
    <property type="entry name" value="CALCIUM-ACTIVATED POTASSIUM CHANNEL ALPHA CHAIN"/>
    <property type="match status" value="1"/>
</dbReference>
<feature type="compositionally biased region" description="Polar residues" evidence="11">
    <location>
        <begin position="711"/>
        <end position="730"/>
    </location>
</feature>
<comment type="caution">
    <text evidence="12">The sequence shown here is derived from an EMBL/GenBank/DDBJ whole genome shotgun (WGS) entry which is preliminary data.</text>
</comment>
<name>A0ABQ5KSG3_9EUKA</name>
<feature type="region of interest" description="Disordered" evidence="11">
    <location>
        <begin position="659"/>
        <end position="678"/>
    </location>
</feature>
<evidence type="ECO:0000256" key="1">
    <source>
        <dbReference type="ARBA" id="ARBA00004141"/>
    </source>
</evidence>
<feature type="compositionally biased region" description="Basic and acidic residues" evidence="11">
    <location>
        <begin position="1"/>
        <end position="10"/>
    </location>
</feature>
<protein>
    <submittedName>
        <fullName evidence="12">Uncharacterized protein</fullName>
    </submittedName>
</protein>
<dbReference type="PANTHER" id="PTHR10027:SF10">
    <property type="entry name" value="SLOWPOKE 2, ISOFORM D"/>
    <property type="match status" value="1"/>
</dbReference>
<feature type="compositionally biased region" description="Basic and acidic residues" evidence="11">
    <location>
        <begin position="20"/>
        <end position="39"/>
    </location>
</feature>
<evidence type="ECO:0000256" key="8">
    <source>
        <dbReference type="ARBA" id="ARBA00023065"/>
    </source>
</evidence>
<evidence type="ECO:0000313" key="13">
    <source>
        <dbReference type="Proteomes" id="UP001057375"/>
    </source>
</evidence>
<keyword evidence="10" id="KW-0407">Ion channel</keyword>
<sequence>MEVHQKDRRERERRRKQRHIDKINRRAEMRRAQRMKAADSKILQPTTVASHPPPSSSMFSAKSAGLGPSPSNLHSALPPGSGSVTVTKKHTRSVSIENKEYIMSFDSDPAVQFSVSDDSTHPSRKTRESSRSHRGSSATRDGKRPIKNALTDKSRRSRDLDQYPSEQYPSTIPAALQRMAQLERLNEERLEKEKMLGKKQLAQQGEGPSPTQVGGLAVMSPTSPSPSLLVLHSDEYLFRLDFPMDYAAGLSSRIFRTHLSPAFSGMLVSDVCAKLFVELGVMVLGIDGRIQTKEEQEASRLLSSHQEELFLPRSEEPDSVLVTFSPTSPHDNITLAPNPNAILLPYTPVFVLSREWTHAALVRTYLSAGSASDTVRSDFSASTVDLRRSIDIPRIGYSSLPILDDPIWAPSNINPEQGGEPPERQDNGGAGAANLPVNMVQQGDKQIAEEEEEERRFQPHVEQPRIPGIKRTSTEAEEAYLDKRSTHTLGVVEGAGSSHKYRLTREQRREQMKELEQMIKDPMAVDPTIARGGPGEEYGIIQHHSRKDRKMLEDRKPHKRREEVEVESQHKEFPRETREISTKDVVRPPFPAPSSEYITPQVASVNPPNISNRVVESTSHFCSPQSSDQELHVKGKDMQRHDIVDGHSIVDGSIEQYGKLDKNGEEDDGCPSIVSPLSDHEKITVDAFHRSSVRKEWGEREQEWEEEMGVQQHSPRSTHLSQSPSQLSPRTESEQSSHKDRTTGTTQQPSKAKQPIDRVSQTQRGEKEGTVSKRSITDQALHGQTIVPSKKTIQADGAKDEAKAPLLMDGKQSFKNDKPIHMDSDVDKSNDNPEMSRSPSRSISPSSLSSSTSTIVTPPTNLAPTLTSPAHPTLPLIIFYGDLQSFILFLKFRTDKKYTKSRYVLFTTFTDLNLSSIEKQFPFIPVSIFLGSPFSLADWIRAGLIHAAAVVILPHLSTVDDDQEAAVVYRVVKDNAPDFTRIVVTLVTKTSARVLDYDIHSEQICGVNNTGCSIICRQLLNKSSQYSYLFTPSYLSGSVIIRSELYALIAALFYNPCTFIQCLVEGNARLGSVTVESNSIYMYEVRKLLDLGKYPLGVYVCRGGVKHPIVHPSYRTHLNRGDSIIVLEWI</sequence>
<keyword evidence="5" id="KW-0631">Potassium channel</keyword>
<feature type="region of interest" description="Disordered" evidence="11">
    <location>
        <begin position="408"/>
        <end position="434"/>
    </location>
</feature>
<feature type="region of interest" description="Disordered" evidence="11">
    <location>
        <begin position="700"/>
        <end position="856"/>
    </location>
</feature>
<dbReference type="Proteomes" id="UP001057375">
    <property type="component" value="Unassembled WGS sequence"/>
</dbReference>
<feature type="compositionally biased region" description="Basic and acidic residues" evidence="11">
    <location>
        <begin position="812"/>
        <end position="831"/>
    </location>
</feature>
<evidence type="ECO:0000256" key="7">
    <source>
        <dbReference type="ARBA" id="ARBA00022989"/>
    </source>
</evidence>
<evidence type="ECO:0000256" key="9">
    <source>
        <dbReference type="ARBA" id="ARBA00023136"/>
    </source>
</evidence>
<comment type="subcellular location">
    <subcellularLocation>
        <location evidence="1">Membrane</location>
        <topology evidence="1">Multi-pass membrane protein</topology>
    </subcellularLocation>
</comment>
<feature type="compositionally biased region" description="Basic and acidic residues" evidence="11">
    <location>
        <begin position="550"/>
        <end position="586"/>
    </location>
</feature>
<dbReference type="InterPro" id="IPR047871">
    <property type="entry name" value="K_chnl_Slo-like"/>
</dbReference>
<feature type="compositionally biased region" description="Low complexity" evidence="11">
    <location>
        <begin position="836"/>
        <end position="856"/>
    </location>
</feature>
<feature type="compositionally biased region" description="Basic and acidic residues" evidence="11">
    <location>
        <begin position="118"/>
        <end position="131"/>
    </location>
</feature>
<evidence type="ECO:0000256" key="3">
    <source>
        <dbReference type="ARBA" id="ARBA00022538"/>
    </source>
</evidence>
<evidence type="ECO:0000313" key="12">
    <source>
        <dbReference type="EMBL" id="GKT34951.1"/>
    </source>
</evidence>
<feature type="compositionally biased region" description="Basic and acidic residues" evidence="11">
    <location>
        <begin position="731"/>
        <end position="742"/>
    </location>
</feature>
<keyword evidence="8" id="KW-0406">Ion transport</keyword>
<evidence type="ECO:0000256" key="6">
    <source>
        <dbReference type="ARBA" id="ARBA00022958"/>
    </source>
</evidence>
<gene>
    <name evidence="12" type="ORF">ADUPG1_008210</name>
</gene>
<evidence type="ECO:0000256" key="10">
    <source>
        <dbReference type="ARBA" id="ARBA00023303"/>
    </source>
</evidence>
<feature type="compositionally biased region" description="Basic and acidic residues" evidence="11">
    <location>
        <begin position="140"/>
        <end position="161"/>
    </location>
</feature>